<feature type="transmembrane region" description="Helical" evidence="1">
    <location>
        <begin position="364"/>
        <end position="384"/>
    </location>
</feature>
<feature type="transmembrane region" description="Helical" evidence="1">
    <location>
        <begin position="332"/>
        <end position="352"/>
    </location>
</feature>
<keyword evidence="1" id="KW-1133">Transmembrane helix</keyword>
<dbReference type="Proteomes" id="UP000677244">
    <property type="component" value="Unassembled WGS sequence"/>
</dbReference>
<sequence>MNRNKSLDALRGFAILAMVLSSSIAFGILPAWMYHAQTPPPAHVFNPELPGITWVDLVFPFFLFSMGAAIPLALHKKVKEGSGAGVVIYTALRRCAGLVFFALFTLHARSTTMTAEPMTGYYVLSMVSFVLLFFQWYSPAKTQHKTLWLIIKALAFTAAGCMLFVLPFKDGKGFSLYRSDIIIIVLANMALFGTIIWWFTQNRPGWRLVILPFVMAVMLGAKTPGSWNEMVFQWSPASWMYKFYYLKYLFIIIPGTLAGDWLLAEGASNKAGASVLPSRTVKIIAAISVIIIVANVILLFGRHTTINLLLTVCCCTACYFILHQIHYEQPSLIQRFFTAGCCLLLLGLFFEAWEGGIKKDPSTYSYYFVTAGLAFFMLLAFEGLQLTNTGKRIIDYFSYNGRNPMVAYVAGNLLLLPLLHLSGGYALYTGMQQNIVGGVLSGLLFTGIVSIITVLFTKKGWQWKT</sequence>
<keyword evidence="1" id="KW-0812">Transmembrane</keyword>
<dbReference type="Pfam" id="PF16401">
    <property type="entry name" value="DUF5009"/>
    <property type="match status" value="1"/>
</dbReference>
<feature type="transmembrane region" description="Helical" evidence="1">
    <location>
        <begin position="181"/>
        <end position="199"/>
    </location>
</feature>
<feature type="transmembrane region" description="Helical" evidence="1">
    <location>
        <begin position="434"/>
        <end position="456"/>
    </location>
</feature>
<feature type="transmembrane region" description="Helical" evidence="1">
    <location>
        <begin position="306"/>
        <end position="325"/>
    </location>
</feature>
<feature type="transmembrane region" description="Helical" evidence="1">
    <location>
        <begin position="86"/>
        <end position="107"/>
    </location>
</feature>
<dbReference type="EMBL" id="JAGHKO010000001">
    <property type="protein sequence ID" value="MBO9198728.1"/>
    <property type="molecule type" value="Genomic_DNA"/>
</dbReference>
<evidence type="ECO:0000313" key="3">
    <source>
        <dbReference type="EMBL" id="MBO9198728.1"/>
    </source>
</evidence>
<dbReference type="PANTHER" id="PTHR31061">
    <property type="entry name" value="LD22376P"/>
    <property type="match status" value="1"/>
</dbReference>
<feature type="domain" description="DUF5009" evidence="2">
    <location>
        <begin position="3"/>
        <end position="262"/>
    </location>
</feature>
<dbReference type="PANTHER" id="PTHR31061:SF24">
    <property type="entry name" value="LD22376P"/>
    <property type="match status" value="1"/>
</dbReference>
<dbReference type="InterPro" id="IPR032176">
    <property type="entry name" value="DUF5009"/>
</dbReference>
<protein>
    <submittedName>
        <fullName evidence="3">DUF5009 domain-containing protein</fullName>
    </submittedName>
</protein>
<organism evidence="3 4">
    <name type="scientific">Niastella soli</name>
    <dbReference type="NCBI Taxonomy" id="2821487"/>
    <lineage>
        <taxon>Bacteria</taxon>
        <taxon>Pseudomonadati</taxon>
        <taxon>Bacteroidota</taxon>
        <taxon>Chitinophagia</taxon>
        <taxon>Chitinophagales</taxon>
        <taxon>Chitinophagaceae</taxon>
        <taxon>Niastella</taxon>
    </lineage>
</organism>
<keyword evidence="4" id="KW-1185">Reference proteome</keyword>
<proteinExistence type="predicted"/>
<feature type="transmembrane region" description="Helical" evidence="1">
    <location>
        <begin position="405"/>
        <end position="428"/>
    </location>
</feature>
<reference evidence="3 4" key="1">
    <citation type="submission" date="2021-03" db="EMBL/GenBank/DDBJ databases">
        <title>Assistant Professor.</title>
        <authorList>
            <person name="Huq M.A."/>
        </authorList>
    </citation>
    <scope>NUCLEOTIDE SEQUENCE [LARGE SCALE GENOMIC DNA]</scope>
    <source>
        <strain evidence="3 4">MAH-29</strain>
    </source>
</reference>
<dbReference type="RefSeq" id="WP_209136812.1">
    <property type="nucleotide sequence ID" value="NZ_JAGHKO010000001.1"/>
</dbReference>
<feature type="transmembrane region" description="Helical" evidence="1">
    <location>
        <begin position="283"/>
        <end position="300"/>
    </location>
</feature>
<evidence type="ECO:0000313" key="4">
    <source>
        <dbReference type="Proteomes" id="UP000677244"/>
    </source>
</evidence>
<keyword evidence="1" id="KW-0472">Membrane</keyword>
<evidence type="ECO:0000259" key="2">
    <source>
        <dbReference type="Pfam" id="PF16401"/>
    </source>
</evidence>
<feature type="transmembrane region" description="Helical" evidence="1">
    <location>
        <begin position="149"/>
        <end position="169"/>
    </location>
</feature>
<gene>
    <name evidence="3" type="ORF">J7I42_00545</name>
</gene>
<comment type="caution">
    <text evidence="3">The sequence shown here is derived from an EMBL/GenBank/DDBJ whole genome shotgun (WGS) entry which is preliminary data.</text>
</comment>
<feature type="transmembrane region" description="Helical" evidence="1">
    <location>
        <begin position="52"/>
        <end position="74"/>
    </location>
</feature>
<name>A0ABS3YLG6_9BACT</name>
<feature type="transmembrane region" description="Helical" evidence="1">
    <location>
        <begin position="243"/>
        <end position="263"/>
    </location>
</feature>
<accession>A0ABS3YLG6</accession>
<feature type="transmembrane region" description="Helical" evidence="1">
    <location>
        <begin position="12"/>
        <end position="32"/>
    </location>
</feature>
<evidence type="ECO:0000256" key="1">
    <source>
        <dbReference type="SAM" id="Phobius"/>
    </source>
</evidence>
<feature type="transmembrane region" description="Helical" evidence="1">
    <location>
        <begin position="119"/>
        <end position="137"/>
    </location>
</feature>